<dbReference type="EMBL" id="CP073708">
    <property type="protein sequence ID" value="QUO42746.1"/>
    <property type="molecule type" value="Genomic_DNA"/>
</dbReference>
<gene>
    <name evidence="1" type="ORF">JD108_07535</name>
    <name evidence="2" type="ORF">KDJ56_07215</name>
</gene>
<reference evidence="2" key="2">
    <citation type="submission" date="2021-04" db="EMBL/GenBank/DDBJ databases">
        <title>Brevibacillus composti FJAT-54423, complete genome.</title>
        <authorList>
            <person name="Tang R."/>
        </authorList>
    </citation>
    <scope>NUCLEOTIDE SEQUENCE</scope>
    <source>
        <strain evidence="2">FJAT-54424</strain>
    </source>
</reference>
<dbReference type="AlphaFoldDB" id="A0A7T5JQ31"/>
<proteinExistence type="predicted"/>
<dbReference type="KEGG" id="bcop:JD108_07535"/>
<evidence type="ECO:0000313" key="2">
    <source>
        <dbReference type="EMBL" id="QUO42746.1"/>
    </source>
</evidence>
<protein>
    <submittedName>
        <fullName evidence="1">Phage tail sheath family protein</fullName>
    </submittedName>
</protein>
<dbReference type="RefSeq" id="WP_198829234.1">
    <property type="nucleotide sequence ID" value="NZ_CP066308.1"/>
</dbReference>
<evidence type="ECO:0000313" key="4">
    <source>
        <dbReference type="Proteomes" id="UP000677234"/>
    </source>
</evidence>
<keyword evidence="4" id="KW-1185">Reference proteome</keyword>
<evidence type="ECO:0000313" key="3">
    <source>
        <dbReference type="Proteomes" id="UP000595847"/>
    </source>
</evidence>
<evidence type="ECO:0000313" key="1">
    <source>
        <dbReference type="EMBL" id="QQE75720.1"/>
    </source>
</evidence>
<dbReference type="InterPro" id="IPR052042">
    <property type="entry name" value="Tail_sheath_structural"/>
</dbReference>
<dbReference type="Proteomes" id="UP000595847">
    <property type="component" value="Chromosome"/>
</dbReference>
<reference evidence="1 3" key="1">
    <citation type="submission" date="2020-12" db="EMBL/GenBank/DDBJ databases">
        <title>strain FJAT-54423T represents a novel species of the genus Brevibacillus.</title>
        <authorList>
            <person name="Tang R."/>
        </authorList>
    </citation>
    <scope>NUCLEOTIDE SEQUENCE [LARGE SCALE GENOMIC DNA]</scope>
    <source>
        <strain evidence="1 3">FJAT-54423</strain>
    </source>
</reference>
<dbReference type="EMBL" id="CP066308">
    <property type="protein sequence ID" value="QQE75720.1"/>
    <property type="molecule type" value="Genomic_DNA"/>
</dbReference>
<accession>A0A7T5JQ31</accession>
<dbReference type="PANTHER" id="PTHR35861">
    <property type="match status" value="1"/>
</dbReference>
<dbReference type="Proteomes" id="UP000677234">
    <property type="component" value="Chromosome"/>
</dbReference>
<sequence>MPYQHGVSINEAPTSVVSPVEASAGLPVVFGTAPLHLAETLDNVNKPVLVYTYPEAVKALGYADDWEKYTLCEFIDSHFSKFNVAPVVFVNVLDPETHKTPVANQSVPHANKVSTIDDDGVLIDTLIVKLTAEGAELVKGTDYVAAYDKSGKVVITAVANGAIGTSQTSLIVSYDKLNPEAVTGNDIIGGVDGTTGDYTGLELINKVFPMYRLVPGQILAPGWSQDPVVAAVMEAKAKKINGVFNALAVTDIDSSDTGADLYTEVPAWKNNNNYSDPHMVACWPKVSLGDKEYHLSTQFAGATCLTDAANDDIPYVSPSNKALQANGAVTASGKEVSLGQDQASYLNGEGIVTALNWIGGWRLWGNRTSAYPAITDVKDSFIPNRRMNNWIGNTIILTYWQFVDDPTNRKMIDTVVDSLNIWLNGLVARGALLGGRIEFRDDENPLTDLLDGIVRFHVYQASPVPGRQIDFILEYDVNYLQSLFAA</sequence>
<organism evidence="1 3">
    <name type="scientific">Brevibacillus composti</name>
    <dbReference type="NCBI Taxonomy" id="2796470"/>
    <lineage>
        <taxon>Bacteria</taxon>
        <taxon>Bacillati</taxon>
        <taxon>Bacillota</taxon>
        <taxon>Bacilli</taxon>
        <taxon>Bacillales</taxon>
        <taxon>Paenibacillaceae</taxon>
        <taxon>Brevibacillus</taxon>
    </lineage>
</organism>
<dbReference type="PANTHER" id="PTHR35861:SF2">
    <property type="entry name" value="FELS-2 PROPHAGE PROTEIN"/>
    <property type="match status" value="1"/>
</dbReference>
<name>A0A7T5JQ31_9BACL</name>